<dbReference type="PRINTS" id="PR00344">
    <property type="entry name" value="BCTRLSENSOR"/>
</dbReference>
<evidence type="ECO:0000256" key="4">
    <source>
        <dbReference type="ARBA" id="ARBA00022679"/>
    </source>
</evidence>
<dbReference type="GO" id="GO:0005886">
    <property type="term" value="C:plasma membrane"/>
    <property type="evidence" value="ECO:0007669"/>
    <property type="project" value="TreeGrafter"/>
</dbReference>
<feature type="region of interest" description="Disordered" evidence="7">
    <location>
        <begin position="866"/>
        <end position="901"/>
    </location>
</feature>
<feature type="region of interest" description="Disordered" evidence="7">
    <location>
        <begin position="1"/>
        <end position="23"/>
    </location>
</feature>
<dbReference type="HOGENOM" id="CLU_000445_114_44_0"/>
<dbReference type="InterPro" id="IPR003661">
    <property type="entry name" value="HisK_dim/P_dom"/>
</dbReference>
<organism evidence="9 10">
    <name type="scientific">Gemmatirosa kalamazoonensis</name>
    <dbReference type="NCBI Taxonomy" id="861299"/>
    <lineage>
        <taxon>Bacteria</taxon>
        <taxon>Pseudomonadati</taxon>
        <taxon>Gemmatimonadota</taxon>
        <taxon>Gemmatimonadia</taxon>
        <taxon>Gemmatimonadales</taxon>
        <taxon>Gemmatimonadaceae</taxon>
        <taxon>Gemmatirosa</taxon>
    </lineage>
</organism>
<dbReference type="InParanoid" id="W0RQL8"/>
<dbReference type="InterPro" id="IPR029016">
    <property type="entry name" value="GAF-like_dom_sf"/>
</dbReference>
<gene>
    <name evidence="9" type="ORF">J421_5100</name>
</gene>
<dbReference type="Pfam" id="PF13185">
    <property type="entry name" value="GAF_2"/>
    <property type="match status" value="1"/>
</dbReference>
<evidence type="ECO:0000256" key="2">
    <source>
        <dbReference type="ARBA" id="ARBA00012438"/>
    </source>
</evidence>
<dbReference type="CDD" id="cd16922">
    <property type="entry name" value="HATPase_EvgS-ArcB-TorS-like"/>
    <property type="match status" value="1"/>
</dbReference>
<keyword evidence="9" id="KW-0067">ATP-binding</keyword>
<dbReference type="InterPro" id="IPR003594">
    <property type="entry name" value="HATPase_dom"/>
</dbReference>
<dbReference type="RefSeq" id="WP_025413966.1">
    <property type="nucleotide sequence ID" value="NZ_CP007129.1"/>
</dbReference>
<keyword evidence="5" id="KW-0418">Kinase</keyword>
<feature type="compositionally biased region" description="Basic and acidic residues" evidence="7">
    <location>
        <begin position="11"/>
        <end position="23"/>
    </location>
</feature>
<evidence type="ECO:0000256" key="7">
    <source>
        <dbReference type="SAM" id="MobiDB-lite"/>
    </source>
</evidence>
<dbReference type="SUPFAM" id="SSF55874">
    <property type="entry name" value="ATPase domain of HSP90 chaperone/DNA topoisomerase II/histidine kinase"/>
    <property type="match status" value="1"/>
</dbReference>
<reference evidence="9 10" key="1">
    <citation type="journal article" date="2014" name="Genome Announc.">
        <title>Genome Sequence and Methylome of Soil Bacterium Gemmatirosa kalamazoonensis KBS708T, a Member of the Rarely Cultivated Gemmatimonadetes Phylum.</title>
        <authorList>
            <person name="Debruyn J.M."/>
            <person name="Radosevich M."/>
            <person name="Wommack K.E."/>
            <person name="Polson S.W."/>
            <person name="Hauser L.J."/>
            <person name="Fawaz M.N."/>
            <person name="Korlach J."/>
            <person name="Tsai Y.C."/>
        </authorList>
    </citation>
    <scope>NUCLEOTIDE SEQUENCE [LARGE SCALE GENOMIC DNA]</scope>
    <source>
        <strain evidence="9 10">KBS708</strain>
        <plasmid evidence="10">Plasmid 1</plasmid>
    </source>
</reference>
<keyword evidence="6" id="KW-0175">Coiled coil</keyword>
<dbReference type="InterPro" id="IPR005467">
    <property type="entry name" value="His_kinase_dom"/>
</dbReference>
<feature type="coiled-coil region" evidence="6">
    <location>
        <begin position="185"/>
        <end position="244"/>
    </location>
</feature>
<sequence>MDTVPGAGRAPDADHERADDRAGLRARQQAAVAELGVRALAGLSLSGLRQEAAQAVADALDVEFVKILELLPDGQTARIVAGVGWREGVVGNATIHVGRESQAGYALLTRAPVVVDDLRTEARLEDPPLLREHGVVSGISVILYGPGGSSYGVLGAHTARRRRFTSDDLHFLQGIANVLSAAATRRQVEDQLREAHAESEAYAHQLQEQALELEHQMEEAQTLAEELEHTNAQLQRAADRDLRLLAVAAGLSTAVTPEQVAAVILRDGLAAIGADAGALALVHTLADAPDTPDAPQRAELEIVRTVGYPDSLVAKYRRFPLHPGRPLSDAVVTREPQLVGSRDEWRRLYPDADSAGAAYEAFAAIPIVSGGRVIAGLSASFLRPVEFDEATRAFLATLGGQCGLALERARAYEAERRARQASAFLAEASRLLAASLDYEATLRALAAAAVPRLADWCAVDVLVEPRPLGARDPWPPAVQRLAVAHEDPAKVEWARELEQRIPQDWSQPTGLPRVLREGVTEFYPDIPDELLAAVARTPEELELLRQVGFRAAIVVPLVARRMTLGALTLVMADSGRRYDEADRALAEDLAHRAATAVDNARLYREAERARADAEDANQAKSQFLATMSHELRTPLNAIAGHAELIALGLHGPVSDAQREALERITRAQRHLLGLINDVLNYARLESGRVEYDVRPVLVADVVHDVLAIVGPQIAARDLALEVRLPEDVGRPPVPVWADKEKLAQILINLLSNAAKFTPSGRGGAPGRITVELVEDDAVDAGDARPDAAPPEDRAYLRVCDTGVGVPAEKLDTIFEPFVQVRSELTREAGGTGLGLAISRDLARGMGGELRVRSTVGKGSTFIVVLRRADGPTGEGVDRRTHDERRTEEERRSGSDRRDGEA</sequence>
<proteinExistence type="predicted"/>
<dbReference type="Gene3D" id="1.10.287.130">
    <property type="match status" value="1"/>
</dbReference>
<dbReference type="SUPFAM" id="SSF55781">
    <property type="entry name" value="GAF domain-like"/>
    <property type="match status" value="3"/>
</dbReference>
<keyword evidence="9" id="KW-0547">Nucleotide-binding</keyword>
<dbReference type="InterPro" id="IPR036097">
    <property type="entry name" value="HisK_dim/P_sf"/>
</dbReference>
<evidence type="ECO:0000313" key="9">
    <source>
        <dbReference type="EMBL" id="AHG92635.1"/>
    </source>
</evidence>
<evidence type="ECO:0000256" key="1">
    <source>
        <dbReference type="ARBA" id="ARBA00000085"/>
    </source>
</evidence>
<dbReference type="PATRIC" id="fig|861299.3.peg.5155"/>
<evidence type="ECO:0000259" key="8">
    <source>
        <dbReference type="PROSITE" id="PS50109"/>
    </source>
</evidence>
<dbReference type="SMART" id="SM00388">
    <property type="entry name" value="HisKA"/>
    <property type="match status" value="1"/>
</dbReference>
<dbReference type="Pfam" id="PF00512">
    <property type="entry name" value="HisKA"/>
    <property type="match status" value="1"/>
</dbReference>
<dbReference type="PANTHER" id="PTHR43047">
    <property type="entry name" value="TWO-COMPONENT HISTIDINE PROTEIN KINASE"/>
    <property type="match status" value="1"/>
</dbReference>
<dbReference type="Gene3D" id="3.30.450.40">
    <property type="match status" value="3"/>
</dbReference>
<dbReference type="Gene3D" id="3.30.565.10">
    <property type="entry name" value="Histidine kinase-like ATPase, C-terminal domain"/>
    <property type="match status" value="1"/>
</dbReference>
<evidence type="ECO:0000256" key="3">
    <source>
        <dbReference type="ARBA" id="ARBA00022553"/>
    </source>
</evidence>
<name>W0RQL8_9BACT</name>
<feature type="compositionally biased region" description="Basic and acidic residues" evidence="7">
    <location>
        <begin position="875"/>
        <end position="901"/>
    </location>
</feature>
<keyword evidence="3" id="KW-0597">Phosphoprotein</keyword>
<dbReference type="SMART" id="SM00387">
    <property type="entry name" value="HATPase_c"/>
    <property type="match status" value="1"/>
</dbReference>
<dbReference type="InterPro" id="IPR003018">
    <property type="entry name" value="GAF"/>
</dbReference>
<evidence type="ECO:0000256" key="6">
    <source>
        <dbReference type="SAM" id="Coils"/>
    </source>
</evidence>
<keyword evidence="9" id="KW-0614">Plasmid</keyword>
<dbReference type="Pfam" id="PF01590">
    <property type="entry name" value="GAF"/>
    <property type="match status" value="2"/>
</dbReference>
<dbReference type="GO" id="GO:0005524">
    <property type="term" value="F:ATP binding"/>
    <property type="evidence" value="ECO:0007669"/>
    <property type="project" value="UniProtKB-KW"/>
</dbReference>
<geneLocation type="plasmid" evidence="9 10">
    <name>1</name>
</geneLocation>
<comment type="catalytic activity">
    <reaction evidence="1">
        <text>ATP + protein L-histidine = ADP + protein N-phospho-L-histidine.</text>
        <dbReference type="EC" id="2.7.13.3"/>
    </reaction>
</comment>
<dbReference type="EC" id="2.7.13.3" evidence="2"/>
<dbReference type="SUPFAM" id="SSF47384">
    <property type="entry name" value="Homodimeric domain of signal transducing histidine kinase"/>
    <property type="match status" value="1"/>
</dbReference>
<dbReference type="Proteomes" id="UP000019151">
    <property type="component" value="Plasmid 1"/>
</dbReference>
<dbReference type="CDD" id="cd00082">
    <property type="entry name" value="HisKA"/>
    <property type="match status" value="1"/>
</dbReference>
<dbReference type="Pfam" id="PF02518">
    <property type="entry name" value="HATPase_c"/>
    <property type="match status" value="1"/>
</dbReference>
<dbReference type="FunFam" id="3.30.450.40:FF:000035">
    <property type="entry name" value="PAS sensor protein"/>
    <property type="match status" value="1"/>
</dbReference>
<dbReference type="SMART" id="SM00065">
    <property type="entry name" value="GAF"/>
    <property type="match status" value="3"/>
</dbReference>
<dbReference type="KEGG" id="gba:J421_5100"/>
<dbReference type="OrthoDB" id="9813151at2"/>
<dbReference type="GO" id="GO:0000155">
    <property type="term" value="F:phosphorelay sensor kinase activity"/>
    <property type="evidence" value="ECO:0007669"/>
    <property type="project" value="InterPro"/>
</dbReference>
<accession>W0RQL8</accession>
<dbReference type="PANTHER" id="PTHR43047:SF63">
    <property type="entry name" value="HISTIDINE KINASE"/>
    <property type="match status" value="1"/>
</dbReference>
<dbReference type="GO" id="GO:0009927">
    <property type="term" value="F:histidine phosphotransfer kinase activity"/>
    <property type="evidence" value="ECO:0007669"/>
    <property type="project" value="TreeGrafter"/>
</dbReference>
<dbReference type="InterPro" id="IPR036890">
    <property type="entry name" value="HATPase_C_sf"/>
</dbReference>
<protein>
    <recommendedName>
        <fullName evidence="2">histidine kinase</fullName>
        <ecNumber evidence="2">2.7.13.3</ecNumber>
    </recommendedName>
</protein>
<dbReference type="EMBL" id="CP007129">
    <property type="protein sequence ID" value="AHG92635.1"/>
    <property type="molecule type" value="Genomic_DNA"/>
</dbReference>
<keyword evidence="4" id="KW-0808">Transferase</keyword>
<dbReference type="PROSITE" id="PS50109">
    <property type="entry name" value="HIS_KIN"/>
    <property type="match status" value="1"/>
</dbReference>
<evidence type="ECO:0000256" key="5">
    <source>
        <dbReference type="ARBA" id="ARBA00022777"/>
    </source>
</evidence>
<keyword evidence="10" id="KW-1185">Reference proteome</keyword>
<feature type="domain" description="Histidine kinase" evidence="8">
    <location>
        <begin position="626"/>
        <end position="869"/>
    </location>
</feature>
<evidence type="ECO:0000313" key="10">
    <source>
        <dbReference type="Proteomes" id="UP000019151"/>
    </source>
</evidence>
<dbReference type="InterPro" id="IPR004358">
    <property type="entry name" value="Sig_transdc_His_kin-like_C"/>
</dbReference>
<dbReference type="AlphaFoldDB" id="W0RQL8"/>